<evidence type="ECO:0000313" key="2">
    <source>
        <dbReference type="Proteomes" id="UP000319557"/>
    </source>
</evidence>
<evidence type="ECO:0000313" key="1">
    <source>
        <dbReference type="EMBL" id="QDS87967.1"/>
    </source>
</evidence>
<keyword evidence="2" id="KW-1185">Reference proteome</keyword>
<gene>
    <name evidence="1" type="ORF">EC9_21520</name>
</gene>
<accession>A0A517LZB9</accession>
<dbReference type="EMBL" id="CP036261">
    <property type="protein sequence ID" value="QDS87967.1"/>
    <property type="molecule type" value="Genomic_DNA"/>
</dbReference>
<name>A0A517LZB9_9BACT</name>
<dbReference type="KEGG" id="ruv:EC9_21520"/>
<sequence>MPQTVRRSPLFPKAFGVCKETSRCQRSIDAAVDAMPMPRDGETIATVNVNASRSCPPAGQMTISPREHCPLGVARLGFIVGCKLPKSAALRGLRFEGLAGRKHRTCRYFVMSISKELSPWVTSNLRPLWLGSRYFSGMSFTGAISTTSSSSIDGGCSGGRTVTT</sequence>
<reference evidence="1 2" key="1">
    <citation type="submission" date="2019-02" db="EMBL/GenBank/DDBJ databases">
        <title>Deep-cultivation of Planctomycetes and their phenomic and genomic characterization uncovers novel biology.</title>
        <authorList>
            <person name="Wiegand S."/>
            <person name="Jogler M."/>
            <person name="Boedeker C."/>
            <person name="Pinto D."/>
            <person name="Vollmers J."/>
            <person name="Rivas-Marin E."/>
            <person name="Kohn T."/>
            <person name="Peeters S.H."/>
            <person name="Heuer A."/>
            <person name="Rast P."/>
            <person name="Oberbeckmann S."/>
            <person name="Bunk B."/>
            <person name="Jeske O."/>
            <person name="Meyerdierks A."/>
            <person name="Storesund J.E."/>
            <person name="Kallscheuer N."/>
            <person name="Luecker S."/>
            <person name="Lage O.M."/>
            <person name="Pohl T."/>
            <person name="Merkel B.J."/>
            <person name="Hornburger P."/>
            <person name="Mueller R.-W."/>
            <person name="Bruemmer F."/>
            <person name="Labrenz M."/>
            <person name="Spormann A.M."/>
            <person name="Op den Camp H."/>
            <person name="Overmann J."/>
            <person name="Amann R."/>
            <person name="Jetten M.S.M."/>
            <person name="Mascher T."/>
            <person name="Medema M.H."/>
            <person name="Devos D.P."/>
            <person name="Kaster A.-K."/>
            <person name="Ovreas L."/>
            <person name="Rohde M."/>
            <person name="Galperin M.Y."/>
            <person name="Jogler C."/>
        </authorList>
    </citation>
    <scope>NUCLEOTIDE SEQUENCE [LARGE SCALE GENOMIC DNA]</scope>
    <source>
        <strain evidence="1 2">EC9</strain>
    </source>
</reference>
<protein>
    <submittedName>
        <fullName evidence="1">Uncharacterized protein</fullName>
    </submittedName>
</protein>
<dbReference type="AlphaFoldDB" id="A0A517LZB9"/>
<organism evidence="1 2">
    <name type="scientific">Rosistilla ulvae</name>
    <dbReference type="NCBI Taxonomy" id="1930277"/>
    <lineage>
        <taxon>Bacteria</taxon>
        <taxon>Pseudomonadati</taxon>
        <taxon>Planctomycetota</taxon>
        <taxon>Planctomycetia</taxon>
        <taxon>Pirellulales</taxon>
        <taxon>Pirellulaceae</taxon>
        <taxon>Rosistilla</taxon>
    </lineage>
</organism>
<dbReference type="Proteomes" id="UP000319557">
    <property type="component" value="Chromosome"/>
</dbReference>
<proteinExistence type="predicted"/>